<proteinExistence type="predicted"/>
<feature type="non-terminal residue" evidence="1">
    <location>
        <position position="443"/>
    </location>
</feature>
<protein>
    <submittedName>
        <fullName evidence="1">Uncharacterized protein</fullName>
    </submittedName>
</protein>
<evidence type="ECO:0000313" key="1">
    <source>
        <dbReference type="EMBL" id="KAK3076434.1"/>
    </source>
</evidence>
<gene>
    <name evidence="1" type="ORF">LTS18_013015</name>
</gene>
<name>A0ACC3DIV5_9PEZI</name>
<comment type="caution">
    <text evidence="1">The sequence shown here is derived from an EMBL/GenBank/DDBJ whole genome shotgun (WGS) entry which is preliminary data.</text>
</comment>
<keyword evidence="2" id="KW-1185">Reference proteome</keyword>
<reference evidence="1" key="1">
    <citation type="submission" date="2024-09" db="EMBL/GenBank/DDBJ databases">
        <title>Black Yeasts Isolated from many extreme environments.</title>
        <authorList>
            <person name="Coleine C."/>
            <person name="Stajich J.E."/>
            <person name="Selbmann L."/>
        </authorList>
    </citation>
    <scope>NUCLEOTIDE SEQUENCE</scope>
    <source>
        <strain evidence="1">CCFEE 5737</strain>
    </source>
</reference>
<organism evidence="1 2">
    <name type="scientific">Coniosporium uncinatum</name>
    <dbReference type="NCBI Taxonomy" id="93489"/>
    <lineage>
        <taxon>Eukaryota</taxon>
        <taxon>Fungi</taxon>
        <taxon>Dikarya</taxon>
        <taxon>Ascomycota</taxon>
        <taxon>Pezizomycotina</taxon>
        <taxon>Dothideomycetes</taxon>
        <taxon>Dothideomycetes incertae sedis</taxon>
        <taxon>Coniosporium</taxon>
    </lineage>
</organism>
<sequence>MPSSTPQGQRISLAPKNSPRSSPKRRPLREKSQSQANELARPSIRIIEEEEDSPVYKKSPFPTQPAHVLSPHDEQGWSFGVSQDDAVSDSKIQPSTTTNESLLGLLADIPRPLQLRKPHRASGSTSTSDAETFINPSIFTSKSSRFSQATTPPVSPTPHDEARIGRGLADTFDEAYVRVRGKSPVHSSTIRPVIPSSPNDTPRLRSSPSNNSFSFASFLGSTDTLPALPPLKDKFRRVSENSNYVVYKPEYPPRDPSRPSTTDTATSSAPSSKQASTATPTPSSPPFVVIQPSSPPYETTQPSEESLAASSSQSSLSSDRPRSASAPLTSHAELAAAIESDLQLQYPTVRHPSISSSFAETSIATPIEIPKLRKKPRMVDPRVALEQHQWSSQLSTIESESDRISQSLSNITELSEALRPARGRRYTDQSSSISQNVGPPSSG</sequence>
<accession>A0ACC3DIV5</accession>
<evidence type="ECO:0000313" key="2">
    <source>
        <dbReference type="Proteomes" id="UP001186974"/>
    </source>
</evidence>
<dbReference type="EMBL" id="JAWDJW010003974">
    <property type="protein sequence ID" value="KAK3076434.1"/>
    <property type="molecule type" value="Genomic_DNA"/>
</dbReference>
<dbReference type="Proteomes" id="UP001186974">
    <property type="component" value="Unassembled WGS sequence"/>
</dbReference>